<protein>
    <submittedName>
        <fullName evidence="1">Uncharacterized protein</fullName>
    </submittedName>
</protein>
<evidence type="ECO:0000313" key="2">
    <source>
        <dbReference type="Proteomes" id="UP000238493"/>
    </source>
</evidence>
<keyword evidence="2" id="KW-1185">Reference proteome</keyword>
<evidence type="ECO:0000313" key="1">
    <source>
        <dbReference type="EMBL" id="PQA71972.1"/>
    </source>
</evidence>
<sequence length="105" mass="11542">MIPAAASDLKPSSLSEPVLYIARHDSHAVDLNANSPWSGTYRIALFSGAIADRQNAEPATTHPPETAWPETIHTAEFSFPFVNACIIGMPNLYSFRMPMFCSFVK</sequence>
<dbReference type="EMBL" id="PTRC01000039">
    <property type="protein sequence ID" value="PQA71972.1"/>
    <property type="molecule type" value="Genomic_DNA"/>
</dbReference>
<proteinExistence type="predicted"/>
<comment type="caution">
    <text evidence="1">The sequence shown here is derived from an EMBL/GenBank/DDBJ whole genome shotgun (WGS) entry which is preliminary data.</text>
</comment>
<dbReference type="Proteomes" id="UP000238493">
    <property type="component" value="Unassembled WGS sequence"/>
</dbReference>
<organism evidence="1 2">
    <name type="scientific">Brucella oryzae</name>
    <dbReference type="NCBI Taxonomy" id="335286"/>
    <lineage>
        <taxon>Bacteria</taxon>
        <taxon>Pseudomonadati</taxon>
        <taxon>Pseudomonadota</taxon>
        <taxon>Alphaproteobacteria</taxon>
        <taxon>Hyphomicrobiales</taxon>
        <taxon>Brucellaceae</taxon>
        <taxon>Brucella/Ochrobactrum group</taxon>
        <taxon>Brucella</taxon>
    </lineage>
</organism>
<gene>
    <name evidence="1" type="ORF">C3731_19085</name>
</gene>
<dbReference type="AlphaFoldDB" id="A0A2S7IVE3"/>
<accession>A0A2S7IVE3</accession>
<reference evidence="1 2" key="1">
    <citation type="submission" date="2018-02" db="EMBL/GenBank/DDBJ databases">
        <title>Draft genome sequence of Ochrobactrum oryzae found in Brazil.</title>
        <authorList>
            <person name="Cerdeira L."/>
            <person name="Andrade F."/>
            <person name="Zacariotto T."/>
            <person name="Barbosa B."/>
            <person name="Santos S."/>
            <person name="Cassetari V."/>
            <person name="Lincopan N."/>
        </authorList>
    </citation>
    <scope>NUCLEOTIDE SEQUENCE [LARGE SCALE GENOMIC DNA]</scope>
    <source>
        <strain evidence="1 2">OA447</strain>
    </source>
</reference>
<name>A0A2S7IVE3_9HYPH</name>